<organism evidence="1 2">
    <name type="scientific">Bowmanella denitrificans</name>
    <dbReference type="NCBI Taxonomy" id="366582"/>
    <lineage>
        <taxon>Bacteria</taxon>
        <taxon>Pseudomonadati</taxon>
        <taxon>Pseudomonadota</taxon>
        <taxon>Gammaproteobacteria</taxon>
        <taxon>Alteromonadales</taxon>
        <taxon>Alteromonadaceae</taxon>
        <taxon>Bowmanella</taxon>
    </lineage>
</organism>
<dbReference type="GO" id="GO:0016787">
    <property type="term" value="F:hydrolase activity"/>
    <property type="evidence" value="ECO:0007669"/>
    <property type="project" value="UniProtKB-KW"/>
</dbReference>
<dbReference type="InterPro" id="IPR041492">
    <property type="entry name" value="HAD_2"/>
</dbReference>
<dbReference type="InterPro" id="IPR023214">
    <property type="entry name" value="HAD_sf"/>
</dbReference>
<gene>
    <name evidence="1" type="ORF">GCM10009092_06420</name>
</gene>
<name>A0ABP3GJ87_9ALTE</name>
<proteinExistence type="predicted"/>
<accession>A0ABP3GJ87</accession>
<dbReference type="InterPro" id="IPR006439">
    <property type="entry name" value="HAD-SF_hydro_IA"/>
</dbReference>
<dbReference type="InterPro" id="IPR036412">
    <property type="entry name" value="HAD-like_sf"/>
</dbReference>
<dbReference type="EMBL" id="BAAAEI010000006">
    <property type="protein sequence ID" value="GAA0344696.1"/>
    <property type="molecule type" value="Genomic_DNA"/>
</dbReference>
<dbReference type="Gene3D" id="1.10.150.240">
    <property type="entry name" value="Putative phosphatase, domain 2"/>
    <property type="match status" value="1"/>
</dbReference>
<reference evidence="2" key="1">
    <citation type="journal article" date="2019" name="Int. J. Syst. Evol. Microbiol.">
        <title>The Global Catalogue of Microorganisms (GCM) 10K type strain sequencing project: providing services to taxonomists for standard genome sequencing and annotation.</title>
        <authorList>
            <consortium name="The Broad Institute Genomics Platform"/>
            <consortium name="The Broad Institute Genome Sequencing Center for Infectious Disease"/>
            <person name="Wu L."/>
            <person name="Ma J."/>
        </authorList>
    </citation>
    <scope>NUCLEOTIDE SEQUENCE [LARGE SCALE GENOMIC DNA]</scope>
    <source>
        <strain evidence="2">JCM 13378</strain>
    </source>
</reference>
<comment type="caution">
    <text evidence="1">The sequence shown here is derived from an EMBL/GenBank/DDBJ whole genome shotgun (WGS) entry which is preliminary data.</text>
</comment>
<dbReference type="PANTHER" id="PTHR43434">
    <property type="entry name" value="PHOSPHOGLYCOLATE PHOSPHATASE"/>
    <property type="match status" value="1"/>
</dbReference>
<dbReference type="NCBIfam" id="TIGR01509">
    <property type="entry name" value="HAD-SF-IA-v3"/>
    <property type="match status" value="1"/>
</dbReference>
<protein>
    <submittedName>
        <fullName evidence="1">HAD-IA family hydrolase</fullName>
    </submittedName>
</protein>
<dbReference type="SFLD" id="SFLDG01129">
    <property type="entry name" value="C1.5:_HAD__Beta-PGM__Phosphata"/>
    <property type="match status" value="1"/>
</dbReference>
<dbReference type="InterPro" id="IPR050155">
    <property type="entry name" value="HAD-like_hydrolase_sf"/>
</dbReference>
<dbReference type="Pfam" id="PF13419">
    <property type="entry name" value="HAD_2"/>
    <property type="match status" value="1"/>
</dbReference>
<dbReference type="SFLD" id="SFLDS00003">
    <property type="entry name" value="Haloacid_Dehalogenase"/>
    <property type="match status" value="1"/>
</dbReference>
<keyword evidence="2" id="KW-1185">Reference proteome</keyword>
<dbReference type="Gene3D" id="3.40.50.1000">
    <property type="entry name" value="HAD superfamily/HAD-like"/>
    <property type="match status" value="1"/>
</dbReference>
<dbReference type="Proteomes" id="UP001501757">
    <property type="component" value="Unassembled WGS sequence"/>
</dbReference>
<evidence type="ECO:0000313" key="2">
    <source>
        <dbReference type="Proteomes" id="UP001501757"/>
    </source>
</evidence>
<dbReference type="RefSeq" id="WP_343841686.1">
    <property type="nucleotide sequence ID" value="NZ_BAAAEI010000006.1"/>
</dbReference>
<dbReference type="InterPro" id="IPR023198">
    <property type="entry name" value="PGP-like_dom2"/>
</dbReference>
<keyword evidence="1" id="KW-0378">Hydrolase</keyword>
<evidence type="ECO:0000313" key="1">
    <source>
        <dbReference type="EMBL" id="GAA0344696.1"/>
    </source>
</evidence>
<dbReference type="NCBIfam" id="TIGR01549">
    <property type="entry name" value="HAD-SF-IA-v1"/>
    <property type="match status" value="1"/>
</dbReference>
<sequence>MYKLVIFDWDGTLMDSGARIVSAMQTAAQRAGLLVPSDEAVKDIIGISLLPAMQILFGDMDTETEQALLTFYKQEYVERDLTPTPMFEGALSLLSALREDQRLLAVATGKARRGLKRVWQETATEHFFHTSRCGDEAESKPSADMLRQILQELHIQPSQAVMVGDTVYDMQMAEQLGMDRIAVSHGVHDRARLLTHQPVAMVDSLKELQAYLVR</sequence>
<dbReference type="SUPFAM" id="SSF56784">
    <property type="entry name" value="HAD-like"/>
    <property type="match status" value="1"/>
</dbReference>
<dbReference type="PANTHER" id="PTHR43434:SF24">
    <property type="entry name" value="HYDROLASE-RELATED"/>
    <property type="match status" value="1"/>
</dbReference>